<accession>A0A0L0SI48</accession>
<organism evidence="2 3">
    <name type="scientific">Allomyces macrogynus (strain ATCC 38327)</name>
    <name type="common">Allomyces javanicus var. macrogynus</name>
    <dbReference type="NCBI Taxonomy" id="578462"/>
    <lineage>
        <taxon>Eukaryota</taxon>
        <taxon>Fungi</taxon>
        <taxon>Fungi incertae sedis</taxon>
        <taxon>Blastocladiomycota</taxon>
        <taxon>Blastocladiomycetes</taxon>
        <taxon>Blastocladiales</taxon>
        <taxon>Blastocladiaceae</taxon>
        <taxon>Allomyces</taxon>
    </lineage>
</organism>
<sequence length="483" mass="51264">MQPRARAAPASGTKTGGPPAVAPPPRRRPGARASATTHAISHTDLLERDNARMEDRLEALRTQLDAQKRQAAALRSSNSAGSLWSRGAAAGSLSRHADAVLDAKKRALKAKRLDSVAFIGRVELPSSELPAGSATSSRTRLEPLRPGSGSVAGDSVRLSPLPQGEQGQQQPGRRTWDLTERSTPEPSAKASVAAAAPIRLWEADVGKVGPKHAAADTRMHRSADPSTTQRIQDIDASAPPLAVPSKVLAPAQTSWSVPEVFLLAQDMDLADSPSAAGPAAETDTDTDTQPVPVKPTSALADLLAGPTDDPTATDGPRMTTLQSHYKYDVLHADEDSRYEPLPPAPAAEDLREGTYSESAARADFQCALLEWRRSQNPEPEPNPEPANDLRDGSYDEAAARADFQSALMAWRNDASTPAALPKRPATTATCAAGTDAGVMRPWSPEAVALSFEPEMSYLDRLLLRKLRTETPVVVQAEEGGGLE</sequence>
<dbReference type="OrthoDB" id="5584877at2759"/>
<evidence type="ECO:0000313" key="3">
    <source>
        <dbReference type="Proteomes" id="UP000054350"/>
    </source>
</evidence>
<reference evidence="3" key="2">
    <citation type="submission" date="2009-11" db="EMBL/GenBank/DDBJ databases">
        <title>The Genome Sequence of Allomyces macrogynus strain ATCC 38327.</title>
        <authorList>
            <consortium name="The Broad Institute Genome Sequencing Platform"/>
            <person name="Russ C."/>
            <person name="Cuomo C."/>
            <person name="Shea T."/>
            <person name="Young S.K."/>
            <person name="Zeng Q."/>
            <person name="Koehrsen M."/>
            <person name="Haas B."/>
            <person name="Borodovsky M."/>
            <person name="Guigo R."/>
            <person name="Alvarado L."/>
            <person name="Berlin A."/>
            <person name="Borenstein D."/>
            <person name="Chen Z."/>
            <person name="Engels R."/>
            <person name="Freedman E."/>
            <person name="Gellesch M."/>
            <person name="Goldberg J."/>
            <person name="Griggs A."/>
            <person name="Gujja S."/>
            <person name="Heiman D."/>
            <person name="Hepburn T."/>
            <person name="Howarth C."/>
            <person name="Jen D."/>
            <person name="Larson L."/>
            <person name="Lewis B."/>
            <person name="Mehta T."/>
            <person name="Park D."/>
            <person name="Pearson M."/>
            <person name="Roberts A."/>
            <person name="Saif S."/>
            <person name="Shenoy N."/>
            <person name="Sisk P."/>
            <person name="Stolte C."/>
            <person name="Sykes S."/>
            <person name="Walk T."/>
            <person name="White J."/>
            <person name="Yandava C."/>
            <person name="Burger G."/>
            <person name="Gray M.W."/>
            <person name="Holland P.W.H."/>
            <person name="King N."/>
            <person name="Lang F.B.F."/>
            <person name="Roger A.J."/>
            <person name="Ruiz-Trillo I."/>
            <person name="Lander E."/>
            <person name="Nusbaum C."/>
        </authorList>
    </citation>
    <scope>NUCLEOTIDE SEQUENCE [LARGE SCALE GENOMIC DNA]</scope>
    <source>
        <strain evidence="3">ATCC 38327</strain>
    </source>
</reference>
<feature type="compositionally biased region" description="Basic and acidic residues" evidence="1">
    <location>
        <begin position="174"/>
        <end position="183"/>
    </location>
</feature>
<gene>
    <name evidence="2" type="ORF">AMAG_07436</name>
</gene>
<feature type="region of interest" description="Disordered" evidence="1">
    <location>
        <begin position="271"/>
        <end position="318"/>
    </location>
</feature>
<dbReference type="AlphaFoldDB" id="A0A0L0SI48"/>
<feature type="compositionally biased region" description="Low complexity" evidence="1">
    <location>
        <begin position="160"/>
        <end position="172"/>
    </location>
</feature>
<reference evidence="2 3" key="1">
    <citation type="submission" date="2009-11" db="EMBL/GenBank/DDBJ databases">
        <title>Annotation of Allomyces macrogynus ATCC 38327.</title>
        <authorList>
            <consortium name="The Broad Institute Genome Sequencing Platform"/>
            <person name="Russ C."/>
            <person name="Cuomo C."/>
            <person name="Burger G."/>
            <person name="Gray M.W."/>
            <person name="Holland P.W.H."/>
            <person name="King N."/>
            <person name="Lang F.B.F."/>
            <person name="Roger A.J."/>
            <person name="Ruiz-Trillo I."/>
            <person name="Young S.K."/>
            <person name="Zeng Q."/>
            <person name="Gargeya S."/>
            <person name="Fitzgerald M."/>
            <person name="Haas B."/>
            <person name="Abouelleil A."/>
            <person name="Alvarado L."/>
            <person name="Arachchi H.M."/>
            <person name="Berlin A."/>
            <person name="Chapman S.B."/>
            <person name="Gearin G."/>
            <person name="Goldberg J."/>
            <person name="Griggs A."/>
            <person name="Gujja S."/>
            <person name="Hansen M."/>
            <person name="Heiman D."/>
            <person name="Howarth C."/>
            <person name="Larimer J."/>
            <person name="Lui A."/>
            <person name="MacDonald P.J.P."/>
            <person name="McCowen C."/>
            <person name="Montmayeur A."/>
            <person name="Murphy C."/>
            <person name="Neiman D."/>
            <person name="Pearson M."/>
            <person name="Priest M."/>
            <person name="Roberts A."/>
            <person name="Saif S."/>
            <person name="Shea T."/>
            <person name="Sisk P."/>
            <person name="Stolte C."/>
            <person name="Sykes S."/>
            <person name="Wortman J."/>
            <person name="Nusbaum C."/>
            <person name="Birren B."/>
        </authorList>
    </citation>
    <scope>NUCLEOTIDE SEQUENCE [LARGE SCALE GENOMIC DNA]</scope>
    <source>
        <strain evidence="2 3">ATCC 38327</strain>
    </source>
</reference>
<protein>
    <submittedName>
        <fullName evidence="2">Uncharacterized protein</fullName>
    </submittedName>
</protein>
<name>A0A0L0SI48_ALLM3</name>
<dbReference type="PANTHER" id="PTHR28634">
    <property type="entry name" value="ZINC FINGER B-BOX DOMAIN-CONTAINING PROTEIN 1"/>
    <property type="match status" value="1"/>
</dbReference>
<dbReference type="InterPro" id="IPR037688">
    <property type="entry name" value="ZBBX"/>
</dbReference>
<evidence type="ECO:0000313" key="2">
    <source>
        <dbReference type="EMBL" id="KNE62193.1"/>
    </source>
</evidence>
<keyword evidence="3" id="KW-1185">Reference proteome</keyword>
<dbReference type="PANTHER" id="PTHR28634:SF1">
    <property type="entry name" value="ZINC FINGER B-BOX DOMAIN-CONTAINING PROTEIN 1"/>
    <property type="match status" value="1"/>
</dbReference>
<dbReference type="Proteomes" id="UP000054350">
    <property type="component" value="Unassembled WGS sequence"/>
</dbReference>
<dbReference type="eggNOG" id="ENOG502SXM0">
    <property type="taxonomic scope" value="Eukaryota"/>
</dbReference>
<dbReference type="EMBL" id="GG745339">
    <property type="protein sequence ID" value="KNE62193.1"/>
    <property type="molecule type" value="Genomic_DNA"/>
</dbReference>
<feature type="region of interest" description="Disordered" evidence="1">
    <location>
        <begin position="1"/>
        <end position="50"/>
    </location>
</feature>
<proteinExistence type="predicted"/>
<dbReference type="VEuPathDB" id="FungiDB:AMAG_07436"/>
<feature type="region of interest" description="Disordered" evidence="1">
    <location>
        <begin position="71"/>
        <end position="95"/>
    </location>
</feature>
<evidence type="ECO:0000256" key="1">
    <source>
        <dbReference type="SAM" id="MobiDB-lite"/>
    </source>
</evidence>
<feature type="region of interest" description="Disordered" evidence="1">
    <location>
        <begin position="127"/>
        <end position="193"/>
    </location>
</feature>